<evidence type="ECO:0000313" key="4">
    <source>
        <dbReference type="Proteomes" id="UP000236434"/>
    </source>
</evidence>
<feature type="transmembrane region" description="Helical" evidence="1">
    <location>
        <begin position="152"/>
        <end position="169"/>
    </location>
</feature>
<evidence type="ECO:0000256" key="1">
    <source>
        <dbReference type="SAM" id="Phobius"/>
    </source>
</evidence>
<feature type="transmembrane region" description="Helical" evidence="1">
    <location>
        <begin position="32"/>
        <end position="54"/>
    </location>
</feature>
<dbReference type="Pfam" id="PF01590">
    <property type="entry name" value="GAF"/>
    <property type="match status" value="1"/>
</dbReference>
<dbReference type="SMART" id="SM00267">
    <property type="entry name" value="GGDEF"/>
    <property type="match status" value="1"/>
</dbReference>
<dbReference type="PROSITE" id="PS50887">
    <property type="entry name" value="GGDEF"/>
    <property type="match status" value="1"/>
</dbReference>
<dbReference type="GO" id="GO:0043709">
    <property type="term" value="P:cell adhesion involved in single-species biofilm formation"/>
    <property type="evidence" value="ECO:0007669"/>
    <property type="project" value="TreeGrafter"/>
</dbReference>
<dbReference type="OrthoDB" id="48290at2"/>
<comment type="caution">
    <text evidence="3">The sequence shown here is derived from an EMBL/GenBank/DDBJ whole genome shotgun (WGS) entry which is preliminary data.</text>
</comment>
<dbReference type="CDD" id="cd01949">
    <property type="entry name" value="GGDEF"/>
    <property type="match status" value="1"/>
</dbReference>
<feature type="transmembrane region" description="Helical" evidence="1">
    <location>
        <begin position="6"/>
        <end position="25"/>
    </location>
</feature>
<dbReference type="Pfam" id="PF00990">
    <property type="entry name" value="GGDEF"/>
    <property type="match status" value="1"/>
</dbReference>
<dbReference type="Gene3D" id="3.30.450.40">
    <property type="match status" value="1"/>
</dbReference>
<dbReference type="GO" id="GO:0005886">
    <property type="term" value="C:plasma membrane"/>
    <property type="evidence" value="ECO:0007669"/>
    <property type="project" value="TreeGrafter"/>
</dbReference>
<feature type="transmembrane region" description="Helical" evidence="1">
    <location>
        <begin position="123"/>
        <end position="140"/>
    </location>
</feature>
<dbReference type="InterPro" id="IPR003018">
    <property type="entry name" value="GAF"/>
</dbReference>
<dbReference type="SUPFAM" id="SSF55781">
    <property type="entry name" value="GAF domain-like"/>
    <property type="match status" value="1"/>
</dbReference>
<dbReference type="GO" id="GO:1902201">
    <property type="term" value="P:negative regulation of bacterial-type flagellum-dependent cell motility"/>
    <property type="evidence" value="ECO:0007669"/>
    <property type="project" value="TreeGrafter"/>
</dbReference>
<gene>
    <name evidence="3" type="ORF">X929_07965</name>
</gene>
<dbReference type="InterPro" id="IPR043128">
    <property type="entry name" value="Rev_trsase/Diguanyl_cyclase"/>
</dbReference>
<keyword evidence="1" id="KW-0812">Transmembrane</keyword>
<accession>A0A2K1NYH2</accession>
<dbReference type="InterPro" id="IPR029016">
    <property type="entry name" value="GAF-like_dom_sf"/>
</dbReference>
<feature type="transmembrane region" description="Helical" evidence="1">
    <location>
        <begin position="66"/>
        <end position="87"/>
    </location>
</feature>
<dbReference type="PANTHER" id="PTHR45138:SF6">
    <property type="entry name" value="DIGUANYLATE CYCLASE DGCN"/>
    <property type="match status" value="1"/>
</dbReference>
<reference evidence="3 4" key="1">
    <citation type="submission" date="2013-12" db="EMBL/GenBank/DDBJ databases">
        <title>Comparative genomics of Petrotoga isolates.</title>
        <authorList>
            <person name="Nesbo C.L."/>
            <person name="Charchuk R."/>
            <person name="Chow K."/>
        </authorList>
    </citation>
    <scope>NUCLEOTIDE SEQUENCE [LARGE SCALE GENOMIC DNA]</scope>
    <source>
        <strain evidence="3 4">DSM 13574</strain>
    </source>
</reference>
<keyword evidence="1" id="KW-1133">Transmembrane helix</keyword>
<evidence type="ECO:0000313" key="3">
    <source>
        <dbReference type="EMBL" id="PNR95592.1"/>
    </source>
</evidence>
<dbReference type="RefSeq" id="WP_103067444.1">
    <property type="nucleotide sequence ID" value="NZ_AZRL01000021.1"/>
</dbReference>
<dbReference type="NCBIfam" id="TIGR00254">
    <property type="entry name" value="GGDEF"/>
    <property type="match status" value="1"/>
</dbReference>
<feature type="transmembrane region" description="Helical" evidence="1">
    <location>
        <begin position="175"/>
        <end position="195"/>
    </location>
</feature>
<evidence type="ECO:0000259" key="2">
    <source>
        <dbReference type="PROSITE" id="PS50887"/>
    </source>
</evidence>
<feature type="domain" description="GGDEF" evidence="2">
    <location>
        <begin position="428"/>
        <end position="551"/>
    </location>
</feature>
<dbReference type="PANTHER" id="PTHR45138">
    <property type="entry name" value="REGULATORY COMPONENTS OF SENSORY TRANSDUCTION SYSTEM"/>
    <property type="match status" value="1"/>
</dbReference>
<sequence length="551" mass="64324">MNVKIKTFTLLCITIFSFYLLFLLPDASFKNIALIDTLMVIALTAISDNIRVYWNDRNRLVSNTVGFVYAFLLGPKYILISSLVILFSKTKHPEISRKIYRALVFSTSYSLSALISYRFNPFLSIFLFLTISKIINSLIVEGKENFNFSVFMYEYLYFLSLLPFSYLYLQFEFSPFKYMIISVNLLILLLFYLIAKTRNDKKNLALRTQRIRKLNDVIVNLSNVIRQLSLKVSSEKILDQIAEIMQKNMGYSYVLISLFNYKSNKVERIAQRGLKKEMYEKIKTQEVPISEILKFMDEKYNYKDTYFIPHANKISETYTFQPRDEVSIDYLEDNQNLWDPNDLLLLALRDERNNIIGYISLDSPENNLRPSKEELNILSGFAQLVSLALEHSQKFMEIKDQADRDSLTGLFNHSKLFYDLDNFEKNKENICAVFIDLDDFKDINDKYGHKFGDEILIKFSQLILNTVRNKDRVYRYGGDEFIILLTGISTEIGIKIVERIYDATQNFEPKISFSAGLSTCEEVVNSYKEIIEIADRKMYLSKKQGKGNLMV</sequence>
<organism evidence="3 4">
    <name type="scientific">Petrotoga olearia DSM 13574</name>
    <dbReference type="NCBI Taxonomy" id="1122955"/>
    <lineage>
        <taxon>Bacteria</taxon>
        <taxon>Thermotogati</taxon>
        <taxon>Thermotogota</taxon>
        <taxon>Thermotogae</taxon>
        <taxon>Petrotogales</taxon>
        <taxon>Petrotogaceae</taxon>
        <taxon>Petrotoga</taxon>
    </lineage>
</organism>
<dbReference type="InterPro" id="IPR029787">
    <property type="entry name" value="Nucleotide_cyclase"/>
</dbReference>
<dbReference type="SUPFAM" id="SSF55073">
    <property type="entry name" value="Nucleotide cyclase"/>
    <property type="match status" value="1"/>
</dbReference>
<dbReference type="Proteomes" id="UP000236434">
    <property type="component" value="Unassembled WGS sequence"/>
</dbReference>
<protein>
    <recommendedName>
        <fullName evidence="2">GGDEF domain-containing protein</fullName>
    </recommendedName>
</protein>
<dbReference type="InterPro" id="IPR050469">
    <property type="entry name" value="Diguanylate_Cyclase"/>
</dbReference>
<dbReference type="InterPro" id="IPR000160">
    <property type="entry name" value="GGDEF_dom"/>
</dbReference>
<keyword evidence="1" id="KW-0472">Membrane</keyword>
<proteinExistence type="predicted"/>
<dbReference type="AlphaFoldDB" id="A0A2K1NYH2"/>
<name>A0A2K1NYH2_9BACT</name>
<dbReference type="Gene3D" id="3.30.70.270">
    <property type="match status" value="1"/>
</dbReference>
<dbReference type="SMART" id="SM00065">
    <property type="entry name" value="GAF"/>
    <property type="match status" value="1"/>
</dbReference>
<dbReference type="EMBL" id="AZRL01000021">
    <property type="protein sequence ID" value="PNR95592.1"/>
    <property type="molecule type" value="Genomic_DNA"/>
</dbReference>
<dbReference type="GO" id="GO:0052621">
    <property type="term" value="F:diguanylate cyclase activity"/>
    <property type="evidence" value="ECO:0007669"/>
    <property type="project" value="TreeGrafter"/>
</dbReference>